<evidence type="ECO:0000256" key="5">
    <source>
        <dbReference type="PIRSR" id="PIRSR601344-1"/>
    </source>
</evidence>
<name>A0AAV8URS4_9RHOD</name>
<dbReference type="GO" id="GO:0016168">
    <property type="term" value="F:chlorophyll binding"/>
    <property type="evidence" value="ECO:0007669"/>
    <property type="project" value="UniProtKB-KW"/>
</dbReference>
<evidence type="ECO:0000256" key="1">
    <source>
        <dbReference type="ARBA" id="ARBA00004229"/>
    </source>
</evidence>
<gene>
    <name evidence="7" type="ORF">NDN08_001749</name>
</gene>
<dbReference type="SUPFAM" id="SSF103511">
    <property type="entry name" value="Chlorophyll a-b binding protein"/>
    <property type="match status" value="1"/>
</dbReference>
<keyword evidence="8" id="KW-1185">Reference proteome</keyword>
<feature type="binding site" evidence="5">
    <location>
        <position position="81"/>
    </location>
    <ligand>
        <name>chlorophyll a</name>
        <dbReference type="ChEBI" id="CHEBI:58416"/>
        <label>1</label>
    </ligand>
</feature>
<keyword evidence="5" id="KW-0148">Chlorophyll</keyword>
<keyword evidence="5" id="KW-0157">Chromophore</keyword>
<dbReference type="PANTHER" id="PTHR21649">
    <property type="entry name" value="CHLOROPHYLL A/B BINDING PROTEIN"/>
    <property type="match status" value="1"/>
</dbReference>
<evidence type="ECO:0000256" key="3">
    <source>
        <dbReference type="ARBA" id="ARBA00022531"/>
    </source>
</evidence>
<evidence type="ECO:0008006" key="9">
    <source>
        <dbReference type="Google" id="ProtNLM"/>
    </source>
</evidence>
<dbReference type="Pfam" id="PF00504">
    <property type="entry name" value="Chloroa_b-bind"/>
    <property type="match status" value="1"/>
</dbReference>
<keyword evidence="4" id="KW-0934">Plastid</keyword>
<reference evidence="7 8" key="1">
    <citation type="journal article" date="2023" name="Nat. Commun.">
        <title>Origin of minicircular mitochondrial genomes in red algae.</title>
        <authorList>
            <person name="Lee Y."/>
            <person name="Cho C.H."/>
            <person name="Lee Y.M."/>
            <person name="Park S.I."/>
            <person name="Yang J.H."/>
            <person name="West J.A."/>
            <person name="Bhattacharya D."/>
            <person name="Yoon H.S."/>
        </authorList>
    </citation>
    <scope>NUCLEOTIDE SEQUENCE [LARGE SCALE GENOMIC DNA]</scope>
    <source>
        <strain evidence="7 8">CCMP1338</strain>
        <tissue evidence="7">Whole cell</tissue>
    </source>
</reference>
<evidence type="ECO:0000256" key="6">
    <source>
        <dbReference type="SAM" id="Phobius"/>
    </source>
</evidence>
<keyword evidence="3" id="KW-0602">Photosynthesis</keyword>
<feature type="binding site" evidence="5">
    <location>
        <position position="177"/>
    </location>
    <ligand>
        <name>chlorophyll a</name>
        <dbReference type="ChEBI" id="CHEBI:58416"/>
        <label>1</label>
    </ligand>
</feature>
<dbReference type="EMBL" id="JAMWBK010000005">
    <property type="protein sequence ID" value="KAJ8905241.1"/>
    <property type="molecule type" value="Genomic_DNA"/>
</dbReference>
<dbReference type="Proteomes" id="UP001157974">
    <property type="component" value="Unassembled WGS sequence"/>
</dbReference>
<organism evidence="7 8">
    <name type="scientific">Rhodosorus marinus</name>
    <dbReference type="NCBI Taxonomy" id="101924"/>
    <lineage>
        <taxon>Eukaryota</taxon>
        <taxon>Rhodophyta</taxon>
        <taxon>Stylonematophyceae</taxon>
        <taxon>Stylonematales</taxon>
        <taxon>Stylonemataceae</taxon>
        <taxon>Rhodosorus</taxon>
    </lineage>
</organism>
<feature type="binding site" evidence="5">
    <location>
        <position position="182"/>
    </location>
    <ligand>
        <name>chlorophyll a</name>
        <dbReference type="ChEBI" id="CHEBI:58416"/>
        <label>1</label>
    </ligand>
</feature>
<evidence type="ECO:0000313" key="8">
    <source>
        <dbReference type="Proteomes" id="UP001157974"/>
    </source>
</evidence>
<dbReference type="GO" id="GO:0016020">
    <property type="term" value="C:membrane"/>
    <property type="evidence" value="ECO:0007669"/>
    <property type="project" value="InterPro"/>
</dbReference>
<comment type="subcellular location">
    <subcellularLocation>
        <location evidence="1">Plastid</location>
        <location evidence="1">Chloroplast</location>
    </subcellularLocation>
</comment>
<sequence>MAFVSAFSVAASKQSSFAGCSVSTKAVAPTAKWTMQKSQAIPFLDRPKKLDGSMPGDVGFDPFGFSEGISLIWLREAEIKHARICMLAVLGFIVQEFYTFPFYSGAPKAPVAAHEYFVNFGSLGQILLFTSAFEAIVGFPAVVQSVNGGSRKPGEFGFDPLGLCKSDAQFKKYSEAELVNGRLCMIAIGGFVHQYWLTKMGVVEQILNGKFLP</sequence>
<evidence type="ECO:0000256" key="2">
    <source>
        <dbReference type="ARBA" id="ARBA00022528"/>
    </source>
</evidence>
<feature type="transmembrane region" description="Helical" evidence="6">
    <location>
        <begin position="123"/>
        <end position="143"/>
    </location>
</feature>
<feature type="binding site" evidence="5">
    <location>
        <position position="194"/>
    </location>
    <ligand>
        <name>chlorophyll a</name>
        <dbReference type="ChEBI" id="CHEBI:58416"/>
        <label>1</label>
    </ligand>
</feature>
<keyword evidence="6" id="KW-1133">Transmembrane helix</keyword>
<evidence type="ECO:0000313" key="7">
    <source>
        <dbReference type="EMBL" id="KAJ8905241.1"/>
    </source>
</evidence>
<dbReference type="GO" id="GO:0009765">
    <property type="term" value="P:photosynthesis, light harvesting"/>
    <property type="evidence" value="ECO:0007669"/>
    <property type="project" value="InterPro"/>
</dbReference>
<dbReference type="GO" id="GO:0009507">
    <property type="term" value="C:chloroplast"/>
    <property type="evidence" value="ECO:0007669"/>
    <property type="project" value="UniProtKB-SubCell"/>
</dbReference>
<evidence type="ECO:0000256" key="4">
    <source>
        <dbReference type="ARBA" id="ARBA00022640"/>
    </source>
</evidence>
<dbReference type="InterPro" id="IPR022796">
    <property type="entry name" value="Chloroa_b-bind"/>
</dbReference>
<comment type="caution">
    <text evidence="7">The sequence shown here is derived from an EMBL/GenBank/DDBJ whole genome shotgun (WGS) entry which is preliminary data.</text>
</comment>
<feature type="binding site" evidence="5">
    <location>
        <position position="180"/>
    </location>
    <ligand>
        <name>chlorophyll a</name>
        <dbReference type="ChEBI" id="CHEBI:58416"/>
        <label>1</label>
    </ligand>
</feature>
<keyword evidence="6" id="KW-0812">Transmembrane</keyword>
<feature type="binding site" evidence="5">
    <location>
        <position position="78"/>
    </location>
    <ligand>
        <name>chlorophyll a</name>
        <dbReference type="ChEBI" id="CHEBI:58416"/>
        <label>1</label>
    </ligand>
</feature>
<feature type="binding site" evidence="5">
    <location>
        <position position="66"/>
    </location>
    <ligand>
        <name>chlorophyll a</name>
        <dbReference type="ChEBI" id="CHEBI:58416"/>
        <label>1</label>
    </ligand>
</feature>
<keyword evidence="6" id="KW-0472">Membrane</keyword>
<dbReference type="InterPro" id="IPR001344">
    <property type="entry name" value="Chloro_AB-bd_pln"/>
</dbReference>
<feature type="transmembrane region" description="Helical" evidence="6">
    <location>
        <begin position="84"/>
        <end position="103"/>
    </location>
</feature>
<protein>
    <recommendedName>
        <fullName evidence="9">Light-harvesting complex protein</fullName>
    </recommendedName>
</protein>
<keyword evidence="2" id="KW-0150">Chloroplast</keyword>
<proteinExistence type="predicted"/>
<feature type="binding site" evidence="5">
    <location>
        <position position="83"/>
    </location>
    <ligand>
        <name>chlorophyll a</name>
        <dbReference type="ChEBI" id="CHEBI:58416"/>
        <label>1</label>
    </ligand>
</feature>
<dbReference type="Gene3D" id="1.10.3460.10">
    <property type="entry name" value="Chlorophyll a/b binding protein domain"/>
    <property type="match status" value="1"/>
</dbReference>
<dbReference type="AlphaFoldDB" id="A0AAV8URS4"/>
<accession>A0AAV8URS4</accession>